<dbReference type="Gramene" id="XM_028359520.1">
    <property type="protein sequence ID" value="XP_028215321.1"/>
    <property type="gene ID" value="LOC114397474"/>
</dbReference>
<dbReference type="AlphaFoldDB" id="A0A445LT88"/>
<feature type="region of interest" description="Disordered" evidence="1">
    <location>
        <begin position="199"/>
        <end position="220"/>
    </location>
</feature>
<gene>
    <name evidence="2" type="ORF">D0Y65_004893</name>
</gene>
<dbReference type="Proteomes" id="UP000289340">
    <property type="component" value="Chromosome 2"/>
</dbReference>
<feature type="compositionally biased region" description="Basic and acidic residues" evidence="1">
    <location>
        <begin position="87"/>
        <end position="97"/>
    </location>
</feature>
<dbReference type="Gramene" id="XM_028359529.1">
    <property type="protein sequence ID" value="XP_028215330.1"/>
    <property type="gene ID" value="LOC114397474"/>
</dbReference>
<evidence type="ECO:0000313" key="3">
    <source>
        <dbReference type="Proteomes" id="UP000289340"/>
    </source>
</evidence>
<protein>
    <submittedName>
        <fullName evidence="2">Uncharacterized protein</fullName>
    </submittedName>
</protein>
<proteinExistence type="predicted"/>
<evidence type="ECO:0000313" key="2">
    <source>
        <dbReference type="EMBL" id="RZC26461.1"/>
    </source>
</evidence>
<comment type="caution">
    <text evidence="2">The sequence shown here is derived from an EMBL/GenBank/DDBJ whole genome shotgun (WGS) entry which is preliminary data.</text>
</comment>
<accession>A0A445LT88</accession>
<keyword evidence="3" id="KW-1185">Reference proteome</keyword>
<feature type="compositionally biased region" description="Polar residues" evidence="1">
    <location>
        <begin position="11"/>
        <end position="24"/>
    </location>
</feature>
<feature type="compositionally biased region" description="Polar residues" evidence="1">
    <location>
        <begin position="40"/>
        <end position="54"/>
    </location>
</feature>
<feature type="region of interest" description="Disordered" evidence="1">
    <location>
        <begin position="1"/>
        <end position="98"/>
    </location>
</feature>
<sequence>MVPSSDKRPAASQSGEGGQNTTTAEHAISSPEFVGEDIGTHSSALVEENTTQEQPAAAAKTTEARNQYQSLRELFNGESSTPCLASDVHDQTNDKGKEVHKKLPTIIVLEEECQNAEHGWADDAPVAAAAAETVFHQKNGEIDQKGKGKVHQTNPPKLLADAMKSSIINPFSLSSSPSSFLHLEGASFSSWSKPNNSLSGLDLNLAPDGNADMSPNVNQQ</sequence>
<dbReference type="EMBL" id="QZWG01000002">
    <property type="protein sequence ID" value="RZC26461.1"/>
    <property type="molecule type" value="Genomic_DNA"/>
</dbReference>
<name>A0A445LT88_GLYSO</name>
<reference evidence="2 3" key="1">
    <citation type="submission" date="2018-09" db="EMBL/GenBank/DDBJ databases">
        <title>A high-quality reference genome of wild soybean provides a powerful tool to mine soybean genomes.</title>
        <authorList>
            <person name="Xie M."/>
            <person name="Chung C.Y.L."/>
            <person name="Li M.-W."/>
            <person name="Wong F.-L."/>
            <person name="Chan T.-F."/>
            <person name="Lam H.-M."/>
        </authorList>
    </citation>
    <scope>NUCLEOTIDE SEQUENCE [LARGE SCALE GENOMIC DNA]</scope>
    <source>
        <strain evidence="3">cv. W05</strain>
        <tissue evidence="2">Hypocotyl of etiolated seedlings</tissue>
    </source>
</reference>
<organism evidence="2 3">
    <name type="scientific">Glycine soja</name>
    <name type="common">Wild soybean</name>
    <dbReference type="NCBI Taxonomy" id="3848"/>
    <lineage>
        <taxon>Eukaryota</taxon>
        <taxon>Viridiplantae</taxon>
        <taxon>Streptophyta</taxon>
        <taxon>Embryophyta</taxon>
        <taxon>Tracheophyta</taxon>
        <taxon>Spermatophyta</taxon>
        <taxon>Magnoliopsida</taxon>
        <taxon>eudicotyledons</taxon>
        <taxon>Gunneridae</taxon>
        <taxon>Pentapetalae</taxon>
        <taxon>rosids</taxon>
        <taxon>fabids</taxon>
        <taxon>Fabales</taxon>
        <taxon>Fabaceae</taxon>
        <taxon>Papilionoideae</taxon>
        <taxon>50 kb inversion clade</taxon>
        <taxon>NPAAA clade</taxon>
        <taxon>indigoferoid/millettioid clade</taxon>
        <taxon>Phaseoleae</taxon>
        <taxon>Glycine</taxon>
        <taxon>Glycine subgen. Soja</taxon>
    </lineage>
</organism>
<evidence type="ECO:0000256" key="1">
    <source>
        <dbReference type="SAM" id="MobiDB-lite"/>
    </source>
</evidence>